<dbReference type="Pfam" id="PF00096">
    <property type="entry name" value="zf-C2H2"/>
    <property type="match status" value="1"/>
</dbReference>
<evidence type="ECO:0000256" key="4">
    <source>
        <dbReference type="ARBA" id="ARBA00022771"/>
    </source>
</evidence>
<keyword evidence="2" id="KW-0479">Metal-binding</keyword>
<evidence type="ECO:0000313" key="11">
    <source>
        <dbReference type="EnsemblMetazoa" id="CJA18352a.1"/>
    </source>
</evidence>
<dbReference type="FunFam" id="3.30.160.60:FF:001729">
    <property type="entry name" value="Zinc finger protein 337"/>
    <property type="match status" value="1"/>
</dbReference>
<feature type="domain" description="C2H2-type" evidence="10">
    <location>
        <begin position="101"/>
        <end position="128"/>
    </location>
</feature>
<dbReference type="GO" id="GO:0003700">
    <property type="term" value="F:DNA-binding transcription factor activity"/>
    <property type="evidence" value="ECO:0007669"/>
    <property type="project" value="TreeGrafter"/>
</dbReference>
<evidence type="ECO:0000256" key="5">
    <source>
        <dbReference type="ARBA" id="ARBA00022833"/>
    </source>
</evidence>
<feature type="compositionally biased region" description="Polar residues" evidence="9">
    <location>
        <begin position="218"/>
        <end position="231"/>
    </location>
</feature>
<dbReference type="PANTHER" id="PTHR24404:SF114">
    <property type="entry name" value="KLUMPFUSS, ISOFORM B-RELATED"/>
    <property type="match status" value="1"/>
</dbReference>
<dbReference type="InterPro" id="IPR013087">
    <property type="entry name" value="Znf_C2H2_type"/>
</dbReference>
<dbReference type="SMART" id="SM00355">
    <property type="entry name" value="ZnF_C2H2"/>
    <property type="match status" value="3"/>
</dbReference>
<dbReference type="InterPro" id="IPR036236">
    <property type="entry name" value="Znf_C2H2_sf"/>
</dbReference>
<keyword evidence="7" id="KW-0539">Nucleus</keyword>
<evidence type="ECO:0000256" key="6">
    <source>
        <dbReference type="ARBA" id="ARBA00023125"/>
    </source>
</evidence>
<feature type="domain" description="C2H2-type" evidence="10">
    <location>
        <begin position="129"/>
        <end position="156"/>
    </location>
</feature>
<evidence type="ECO:0000256" key="9">
    <source>
        <dbReference type="SAM" id="MobiDB-lite"/>
    </source>
</evidence>
<keyword evidence="4 8" id="KW-0863">Zinc-finger</keyword>
<dbReference type="GO" id="GO:0006357">
    <property type="term" value="P:regulation of transcription by RNA polymerase II"/>
    <property type="evidence" value="ECO:0007669"/>
    <property type="project" value="TreeGrafter"/>
</dbReference>
<dbReference type="GO" id="GO:0005634">
    <property type="term" value="C:nucleus"/>
    <property type="evidence" value="ECO:0007669"/>
    <property type="project" value="UniProtKB-SubCell"/>
</dbReference>
<feature type="domain" description="C2H2-type" evidence="10">
    <location>
        <begin position="157"/>
        <end position="184"/>
    </location>
</feature>
<keyword evidence="12" id="KW-1185">Reference proteome</keyword>
<dbReference type="InterPro" id="IPR050589">
    <property type="entry name" value="Ikaros_C2H2-ZF"/>
</dbReference>
<dbReference type="GO" id="GO:0000978">
    <property type="term" value="F:RNA polymerase II cis-regulatory region sequence-specific DNA binding"/>
    <property type="evidence" value="ECO:0007669"/>
    <property type="project" value="TreeGrafter"/>
</dbReference>
<dbReference type="Proteomes" id="UP000005237">
    <property type="component" value="Unassembled WGS sequence"/>
</dbReference>
<protein>
    <recommendedName>
        <fullName evidence="10">C2H2-type domain-containing protein</fullName>
    </recommendedName>
</protein>
<dbReference type="Gene3D" id="3.30.160.60">
    <property type="entry name" value="Classic Zinc Finger"/>
    <property type="match status" value="3"/>
</dbReference>
<evidence type="ECO:0000313" key="12">
    <source>
        <dbReference type="Proteomes" id="UP000005237"/>
    </source>
</evidence>
<feature type="region of interest" description="Disordered" evidence="9">
    <location>
        <begin position="208"/>
        <end position="249"/>
    </location>
</feature>
<evidence type="ECO:0000256" key="8">
    <source>
        <dbReference type="PROSITE-ProRule" id="PRU00042"/>
    </source>
</evidence>
<accession>A0A8R1I926</accession>
<organism evidence="11 12">
    <name type="scientific">Caenorhabditis japonica</name>
    <dbReference type="NCBI Taxonomy" id="281687"/>
    <lineage>
        <taxon>Eukaryota</taxon>
        <taxon>Metazoa</taxon>
        <taxon>Ecdysozoa</taxon>
        <taxon>Nematoda</taxon>
        <taxon>Chromadorea</taxon>
        <taxon>Rhabditida</taxon>
        <taxon>Rhabditina</taxon>
        <taxon>Rhabditomorpha</taxon>
        <taxon>Rhabditoidea</taxon>
        <taxon>Rhabditidae</taxon>
        <taxon>Peloderinae</taxon>
        <taxon>Caenorhabditis</taxon>
    </lineage>
</organism>
<keyword evidence="5" id="KW-0862">Zinc</keyword>
<dbReference type="PROSITE" id="PS00028">
    <property type="entry name" value="ZINC_FINGER_C2H2_1"/>
    <property type="match status" value="3"/>
</dbReference>
<sequence length="483" mass="53982">MENYIGFSPPYPPRVITMEIQTPMLHHNPYEIVKSEPPPTPKSLIKSSYLENTPAEMVFGNFQLHSNFCTQVVNSDPLNNNNQPKTNANGRALAADRKRPYPCNLCSSKFGSKMELEEHQNSHTGQKPFECDTCNARFNRRSTLWNHKRIHSDAKPFVCTVCQMTFKWKNSLKCHKDMHQRKNETSAHLDNDLRQLTYATAAKRKLQMEQEENGGLPASSSTNSIISNPLITTTSGGKRKSKSAKGSRNTNLLSQVHLGSVQPLQASALVPPSDHQIDLDTTSLDSLVQCQNQNLLMHLYGEMDGRHNGGMLALDDTMLSNLSDSKSDSGSSSGALSIHLNMPTINMINFSRGLSNTQQLPSVHHLSSSVPSVSSSMEYGNVNNQQHDNSHYIVTSQPDMMLAHQPVYQHFSNTDKSQHNVRFGLDNCSLLPTGQEYQPFDYSMVNQPYQMPDQVHDAHVGVVQQAYGEQTHGLGKTVPHEQW</sequence>
<dbReference type="GO" id="GO:0008270">
    <property type="term" value="F:zinc ion binding"/>
    <property type="evidence" value="ECO:0007669"/>
    <property type="project" value="UniProtKB-KW"/>
</dbReference>
<evidence type="ECO:0000256" key="1">
    <source>
        <dbReference type="ARBA" id="ARBA00004123"/>
    </source>
</evidence>
<reference evidence="12" key="1">
    <citation type="submission" date="2010-08" db="EMBL/GenBank/DDBJ databases">
        <authorList>
            <consortium name="Caenorhabditis japonica Sequencing Consortium"/>
            <person name="Wilson R.K."/>
        </authorList>
    </citation>
    <scope>NUCLEOTIDE SEQUENCE [LARGE SCALE GENOMIC DNA]</scope>
    <source>
        <strain evidence="12">DF5081</strain>
    </source>
</reference>
<dbReference type="EnsemblMetazoa" id="CJA18352a.1">
    <property type="protein sequence ID" value="CJA18352a.1"/>
    <property type="gene ID" value="WBGene00137557"/>
</dbReference>
<evidence type="ECO:0000256" key="3">
    <source>
        <dbReference type="ARBA" id="ARBA00022737"/>
    </source>
</evidence>
<keyword evidence="6" id="KW-0238">DNA-binding</keyword>
<dbReference type="PROSITE" id="PS50157">
    <property type="entry name" value="ZINC_FINGER_C2H2_2"/>
    <property type="match status" value="3"/>
</dbReference>
<dbReference type="AlphaFoldDB" id="A0A8R1I926"/>
<reference evidence="11" key="2">
    <citation type="submission" date="2022-06" db="UniProtKB">
        <authorList>
            <consortium name="EnsemblMetazoa"/>
        </authorList>
    </citation>
    <scope>IDENTIFICATION</scope>
    <source>
        <strain evidence="11">DF5081</strain>
    </source>
</reference>
<dbReference type="FunFam" id="3.30.160.60:FF:001666">
    <property type="entry name" value="MDS1 and EVI1 complex locus"/>
    <property type="match status" value="1"/>
</dbReference>
<evidence type="ECO:0000259" key="10">
    <source>
        <dbReference type="PROSITE" id="PS50157"/>
    </source>
</evidence>
<dbReference type="PANTHER" id="PTHR24404">
    <property type="entry name" value="ZINC FINGER PROTEIN"/>
    <property type="match status" value="1"/>
</dbReference>
<dbReference type="SUPFAM" id="SSF57667">
    <property type="entry name" value="beta-beta-alpha zinc fingers"/>
    <property type="match status" value="2"/>
</dbReference>
<evidence type="ECO:0000256" key="2">
    <source>
        <dbReference type="ARBA" id="ARBA00022723"/>
    </source>
</evidence>
<evidence type="ECO:0000256" key="7">
    <source>
        <dbReference type="ARBA" id="ARBA00023242"/>
    </source>
</evidence>
<name>A0A8R1I926_CAEJA</name>
<keyword evidence="3" id="KW-0677">Repeat</keyword>
<proteinExistence type="predicted"/>
<comment type="subcellular location">
    <subcellularLocation>
        <location evidence="1">Nucleus</location>
    </subcellularLocation>
</comment>